<proteinExistence type="predicted"/>
<evidence type="ECO:0000259" key="1">
    <source>
        <dbReference type="PROSITE" id="PS51379"/>
    </source>
</evidence>
<accession>X1G1M9</accession>
<dbReference type="SUPFAM" id="SSF54862">
    <property type="entry name" value="4Fe-4S ferredoxins"/>
    <property type="match status" value="1"/>
</dbReference>
<dbReference type="PROSITE" id="PS00198">
    <property type="entry name" value="4FE4S_FER_1"/>
    <property type="match status" value="1"/>
</dbReference>
<feature type="non-terminal residue" evidence="2">
    <location>
        <position position="293"/>
    </location>
</feature>
<comment type="caution">
    <text evidence="2">The sequence shown here is derived from an EMBL/GenBank/DDBJ whole genome shotgun (WGS) entry which is preliminary data.</text>
</comment>
<dbReference type="PROSITE" id="PS51379">
    <property type="entry name" value="4FE4S_FER_2"/>
    <property type="match status" value="1"/>
</dbReference>
<organism evidence="2">
    <name type="scientific">marine sediment metagenome</name>
    <dbReference type="NCBI Taxonomy" id="412755"/>
    <lineage>
        <taxon>unclassified sequences</taxon>
        <taxon>metagenomes</taxon>
        <taxon>ecological metagenomes</taxon>
    </lineage>
</organism>
<reference evidence="2" key="1">
    <citation type="journal article" date="2014" name="Front. Microbiol.">
        <title>High frequency of phylogenetically diverse reductive dehalogenase-homologous genes in deep subseafloor sedimentary metagenomes.</title>
        <authorList>
            <person name="Kawai M."/>
            <person name="Futagami T."/>
            <person name="Toyoda A."/>
            <person name="Takaki Y."/>
            <person name="Nishi S."/>
            <person name="Hori S."/>
            <person name="Arai W."/>
            <person name="Tsubouchi T."/>
            <person name="Morono Y."/>
            <person name="Uchiyama I."/>
            <person name="Ito T."/>
            <person name="Fujiyama A."/>
            <person name="Inagaki F."/>
            <person name="Takami H."/>
        </authorList>
    </citation>
    <scope>NUCLEOTIDE SEQUENCE</scope>
    <source>
        <strain evidence="2">Expedition CK06-06</strain>
    </source>
</reference>
<protein>
    <recommendedName>
        <fullName evidence="1">4Fe-4S ferredoxin-type domain-containing protein</fullName>
    </recommendedName>
</protein>
<feature type="non-terminal residue" evidence="2">
    <location>
        <position position="1"/>
    </location>
</feature>
<dbReference type="AlphaFoldDB" id="X1G1M9"/>
<gene>
    <name evidence="2" type="ORF">S03H2_20236</name>
</gene>
<dbReference type="InterPro" id="IPR017896">
    <property type="entry name" value="4Fe4S_Fe-S-bd"/>
</dbReference>
<dbReference type="InterPro" id="IPR007160">
    <property type="entry name" value="DUF362"/>
</dbReference>
<dbReference type="EMBL" id="BARU01010643">
    <property type="protein sequence ID" value="GAH35459.1"/>
    <property type="molecule type" value="Genomic_DNA"/>
</dbReference>
<evidence type="ECO:0000313" key="2">
    <source>
        <dbReference type="EMBL" id="GAH35459.1"/>
    </source>
</evidence>
<dbReference type="Pfam" id="PF00037">
    <property type="entry name" value="Fer4"/>
    <property type="match status" value="1"/>
</dbReference>
<dbReference type="Pfam" id="PF04015">
    <property type="entry name" value="DUF362"/>
    <property type="match status" value="1"/>
</dbReference>
<dbReference type="InterPro" id="IPR017900">
    <property type="entry name" value="4Fe4S_Fe_S_CS"/>
</dbReference>
<feature type="domain" description="4Fe-4S ferredoxin-type" evidence="1">
    <location>
        <begin position="268"/>
        <end position="293"/>
    </location>
</feature>
<name>X1G1M9_9ZZZZ</name>
<dbReference type="Gene3D" id="3.30.70.20">
    <property type="match status" value="1"/>
</dbReference>
<sequence>AFTSPEIALELIKILKVDMKAKEVVVADSTMTKKLTNITFKRSKFKDICEAEEVGIINFFESERIKVKLNNPDYDIEENIYLPREIKDVDILINLPKLKTHSGYVYTGAIKNLFGLLGNKMNMHMIHKNKANFQKMLADIYFAVEETSKSDFPKVLTIMDAVIAMEGKGPRAGKPRKVGLVIAGFNLAAVDVVGYTLMNGNPNDLDAITSLAKRTELPVNITQLDIIGVNNINDFIVKDFKKPKVKLLKKELRESSLFSKISEKLMKISIKINHKRCILCEECVRHCPAEALV</sequence>